<keyword evidence="2" id="KW-0472">Membrane</keyword>
<evidence type="ECO:0000313" key="3">
    <source>
        <dbReference type="EMBL" id="MDR6207904.1"/>
    </source>
</evidence>
<name>A0ABD5CRE4_9BURK</name>
<dbReference type="EMBL" id="JAVIZN010000002">
    <property type="protein sequence ID" value="MDR6207904.1"/>
    <property type="molecule type" value="Genomic_DNA"/>
</dbReference>
<dbReference type="Proteomes" id="UP001245184">
    <property type="component" value="Unassembled WGS sequence"/>
</dbReference>
<evidence type="ECO:0000256" key="2">
    <source>
        <dbReference type="SAM" id="Phobius"/>
    </source>
</evidence>
<keyword evidence="2" id="KW-1133">Transmembrane helix</keyword>
<reference evidence="3 4" key="1">
    <citation type="submission" date="2023-08" db="EMBL/GenBank/DDBJ databases">
        <title>Genome sequencing of plant associated microbes to promote plant fitness in Sorghum bicolor and Oryza sativa.</title>
        <authorList>
            <person name="Coleman-Derr D."/>
        </authorList>
    </citation>
    <scope>NUCLEOTIDE SEQUENCE [LARGE SCALE GENOMIC DNA]</scope>
    <source>
        <strain evidence="3 4">SLBN-33</strain>
    </source>
</reference>
<comment type="caution">
    <text evidence="3">The sequence shown here is derived from an EMBL/GenBank/DDBJ whole genome shotgun (WGS) entry which is preliminary data.</text>
</comment>
<feature type="transmembrane region" description="Helical" evidence="2">
    <location>
        <begin position="38"/>
        <end position="57"/>
    </location>
</feature>
<organism evidence="3 4">
    <name type="scientific">Paraburkholderia graminis</name>
    <dbReference type="NCBI Taxonomy" id="60548"/>
    <lineage>
        <taxon>Bacteria</taxon>
        <taxon>Pseudomonadati</taxon>
        <taxon>Pseudomonadota</taxon>
        <taxon>Betaproteobacteria</taxon>
        <taxon>Burkholderiales</taxon>
        <taxon>Burkholderiaceae</taxon>
        <taxon>Paraburkholderia</taxon>
    </lineage>
</organism>
<sequence>MKTPALETQPFWKSRGAIALVGFAAVATSFMFSEHRAHFLGVLPYLIFLACPLMHLFMHHGHHHGTQVEAQHSDPQGGHDERPS</sequence>
<gene>
    <name evidence="3" type="ORF">QF025_006624</name>
</gene>
<keyword evidence="2" id="KW-0812">Transmembrane</keyword>
<dbReference type="Pfam" id="PF11666">
    <property type="entry name" value="DUF2933"/>
    <property type="match status" value="1"/>
</dbReference>
<evidence type="ECO:0000313" key="4">
    <source>
        <dbReference type="Proteomes" id="UP001245184"/>
    </source>
</evidence>
<dbReference type="AlphaFoldDB" id="A0ABD5CRE4"/>
<feature type="region of interest" description="Disordered" evidence="1">
    <location>
        <begin position="64"/>
        <end position="84"/>
    </location>
</feature>
<evidence type="ECO:0000256" key="1">
    <source>
        <dbReference type="SAM" id="MobiDB-lite"/>
    </source>
</evidence>
<accession>A0ABD5CRE4</accession>
<protein>
    <recommendedName>
        <fullName evidence="5">DUF2933 domain-containing protein</fullName>
    </recommendedName>
</protein>
<proteinExistence type="predicted"/>
<dbReference type="RefSeq" id="WP_310034948.1">
    <property type="nucleotide sequence ID" value="NZ_JAVIZN010000002.1"/>
</dbReference>
<evidence type="ECO:0008006" key="5">
    <source>
        <dbReference type="Google" id="ProtNLM"/>
    </source>
</evidence>
<dbReference type="InterPro" id="IPR021682">
    <property type="entry name" value="DUF2933"/>
</dbReference>
<feature type="transmembrane region" description="Helical" evidence="2">
    <location>
        <begin position="12"/>
        <end position="32"/>
    </location>
</feature>